<dbReference type="Gene3D" id="3.40.630.30">
    <property type="match status" value="1"/>
</dbReference>
<dbReference type="SUPFAM" id="SSF55729">
    <property type="entry name" value="Acyl-CoA N-acyltransferases (Nat)"/>
    <property type="match status" value="1"/>
</dbReference>
<accession>A0ABS2RFP1</accession>
<dbReference type="Pfam" id="PF13302">
    <property type="entry name" value="Acetyltransf_3"/>
    <property type="match status" value="1"/>
</dbReference>
<dbReference type="InterPro" id="IPR000182">
    <property type="entry name" value="GNAT_dom"/>
</dbReference>
<dbReference type="PANTHER" id="PTHR43792">
    <property type="entry name" value="GNAT FAMILY, PUTATIVE (AFU_ORTHOLOGUE AFUA_3G00765)-RELATED-RELATED"/>
    <property type="match status" value="1"/>
</dbReference>
<evidence type="ECO:0000313" key="3">
    <source>
        <dbReference type="Proteomes" id="UP000704762"/>
    </source>
</evidence>
<comment type="caution">
    <text evidence="2">The sequence shown here is derived from an EMBL/GenBank/DDBJ whole genome shotgun (WGS) entry which is preliminary data.</text>
</comment>
<dbReference type="Proteomes" id="UP000704762">
    <property type="component" value="Unassembled WGS sequence"/>
</dbReference>
<name>A0ABS2RFP1_9ACTN</name>
<dbReference type="RefSeq" id="WP_204916047.1">
    <property type="nucleotide sequence ID" value="NZ_BAAAQP010000003.1"/>
</dbReference>
<dbReference type="PROSITE" id="PS51186">
    <property type="entry name" value="GNAT"/>
    <property type="match status" value="1"/>
</dbReference>
<sequence length="189" mass="21813">MQIFLETERLILRRFTAADVDHLASLDKDPDVMRYINGGRATSRQEIADEVLPSLLSYYNRPDGFGYWAAIEKSTGLFIGWFHLRPPGYTTDGAPEIGYRLRRSEWRKGFATEGCRALIRKAFTELGVERVVAEMLFVNKGARRVMEKCGMHHVRTFQSDWPDAFEGAELGDVEYAAERDDWLIWDKEN</sequence>
<keyword evidence="3" id="KW-1185">Reference proteome</keyword>
<proteinExistence type="predicted"/>
<dbReference type="InterPro" id="IPR016181">
    <property type="entry name" value="Acyl_CoA_acyltransferase"/>
</dbReference>
<evidence type="ECO:0000313" key="2">
    <source>
        <dbReference type="EMBL" id="MBM7797337.1"/>
    </source>
</evidence>
<organism evidence="2 3">
    <name type="scientific">Microlunatus panaciterrae</name>
    <dbReference type="NCBI Taxonomy" id="400768"/>
    <lineage>
        <taxon>Bacteria</taxon>
        <taxon>Bacillati</taxon>
        <taxon>Actinomycetota</taxon>
        <taxon>Actinomycetes</taxon>
        <taxon>Propionibacteriales</taxon>
        <taxon>Propionibacteriaceae</taxon>
        <taxon>Microlunatus</taxon>
    </lineage>
</organism>
<feature type="domain" description="N-acetyltransferase" evidence="1">
    <location>
        <begin position="10"/>
        <end position="180"/>
    </location>
</feature>
<dbReference type="InterPro" id="IPR051531">
    <property type="entry name" value="N-acetyltransferase"/>
</dbReference>
<dbReference type="PANTHER" id="PTHR43792:SF16">
    <property type="entry name" value="N-ACETYLTRANSFERASE DOMAIN-CONTAINING PROTEIN"/>
    <property type="match status" value="1"/>
</dbReference>
<dbReference type="EMBL" id="JAFBCF010000001">
    <property type="protein sequence ID" value="MBM7797337.1"/>
    <property type="molecule type" value="Genomic_DNA"/>
</dbReference>
<evidence type="ECO:0000259" key="1">
    <source>
        <dbReference type="PROSITE" id="PS51186"/>
    </source>
</evidence>
<gene>
    <name evidence="2" type="ORF">JOE57_000258</name>
</gene>
<protein>
    <submittedName>
        <fullName evidence="2">RimJ/RimL family protein N-acetyltransferase</fullName>
    </submittedName>
</protein>
<reference evidence="2 3" key="1">
    <citation type="submission" date="2021-01" db="EMBL/GenBank/DDBJ databases">
        <title>Sequencing the genomes of 1000 actinobacteria strains.</title>
        <authorList>
            <person name="Klenk H.-P."/>
        </authorList>
    </citation>
    <scope>NUCLEOTIDE SEQUENCE [LARGE SCALE GENOMIC DNA]</scope>
    <source>
        <strain evidence="2 3">DSM 18662</strain>
    </source>
</reference>